<dbReference type="Gene3D" id="2.60.40.2620">
    <property type="entry name" value="Fimbrillin-like"/>
    <property type="match status" value="1"/>
</dbReference>
<reference evidence="1 2" key="1">
    <citation type="submission" date="2018-06" db="EMBL/GenBank/DDBJ databases">
        <authorList>
            <consortium name="Pathogen Informatics"/>
            <person name="Doyle S."/>
        </authorList>
    </citation>
    <scope>NUCLEOTIDE SEQUENCE [LARGE SCALE GENOMIC DNA]</scope>
    <source>
        <strain evidence="1 2">NCTC11190</strain>
    </source>
</reference>
<proteinExistence type="predicted"/>
<protein>
    <recommendedName>
        <fullName evidence="3">Fimbrillin family protein</fullName>
    </recommendedName>
</protein>
<dbReference type="InterPro" id="IPR025049">
    <property type="entry name" value="Mfa-like_1"/>
</dbReference>
<dbReference type="Pfam" id="PF13149">
    <property type="entry name" value="Mfa_like_1"/>
    <property type="match status" value="1"/>
</dbReference>
<dbReference type="RefSeq" id="WP_027290084.1">
    <property type="nucleotide sequence ID" value="NZ_UGVL01000001.1"/>
</dbReference>
<dbReference type="CDD" id="cd13120">
    <property type="entry name" value="BF2867_like_N"/>
    <property type="match status" value="1"/>
</dbReference>
<organism evidence="1 2">
    <name type="scientific">Rikenella microfusus</name>
    <dbReference type="NCBI Taxonomy" id="28139"/>
    <lineage>
        <taxon>Bacteria</taxon>
        <taxon>Pseudomonadati</taxon>
        <taxon>Bacteroidota</taxon>
        <taxon>Bacteroidia</taxon>
        <taxon>Bacteroidales</taxon>
        <taxon>Rikenellaceae</taxon>
        <taxon>Rikenella</taxon>
    </lineage>
</organism>
<dbReference type="STRING" id="880526.GCA_000427365_00160"/>
<keyword evidence="2" id="KW-1185">Reference proteome</keyword>
<dbReference type="OrthoDB" id="1072294at2"/>
<name>A0A379MRA0_9BACT</name>
<dbReference type="InterPro" id="IPR042278">
    <property type="entry name" value="Mfa-like_1_N"/>
</dbReference>
<sequence>MKRMMLLAAVAGAVVVAGLNGCAKKSTERNGGGACRLALTGTAIGLYGNGSMASMSKTGTEALPENLEVGVHVVDLTNGETPSTAAIANRKHVSDGSGALVGADPDNPVILTTGYTYDVYAYAPHVAGVAPAASSSIPVTHGADVLWAKSSGEKPNAATHTVALTFERKAAQIAFRIVADEASQPDISGATLKVTGFCRDGILDLAAGKVIPGSVDNSVELTETESPVCFLPAEGPMELKVTVTVPSGPNAGTYTGVKREVFAPGKSTVVTVTVIDRNSALGLEAGVVPWENETGSVDVNN</sequence>
<accession>A0A379MRA0</accession>
<dbReference type="AlphaFoldDB" id="A0A379MRA0"/>
<evidence type="ECO:0000313" key="2">
    <source>
        <dbReference type="Proteomes" id="UP000255233"/>
    </source>
</evidence>
<gene>
    <name evidence="1" type="ORF">NCTC11190_01400</name>
</gene>
<dbReference type="Gene3D" id="2.60.40.2630">
    <property type="match status" value="1"/>
</dbReference>
<evidence type="ECO:0000313" key="1">
    <source>
        <dbReference type="EMBL" id="SUE34181.1"/>
    </source>
</evidence>
<dbReference type="EMBL" id="UGVL01000001">
    <property type="protein sequence ID" value="SUE34181.1"/>
    <property type="molecule type" value="Genomic_DNA"/>
</dbReference>
<evidence type="ECO:0008006" key="3">
    <source>
        <dbReference type="Google" id="ProtNLM"/>
    </source>
</evidence>
<dbReference type="Proteomes" id="UP000255233">
    <property type="component" value="Unassembled WGS sequence"/>
</dbReference>